<dbReference type="AlphaFoldDB" id="A0AAV6LT99"/>
<reference evidence="2" key="1">
    <citation type="submission" date="2020-08" db="EMBL/GenBank/DDBJ databases">
        <title>Plant Genome Project.</title>
        <authorList>
            <person name="Zhang R.-G."/>
        </authorList>
    </citation>
    <scope>NUCLEOTIDE SEQUENCE</scope>
    <source>
        <strain evidence="2">WSP0</strain>
        <tissue evidence="2">Leaf</tissue>
    </source>
</reference>
<name>A0AAV6LT99_9ERIC</name>
<feature type="region of interest" description="Disordered" evidence="1">
    <location>
        <begin position="1"/>
        <end position="21"/>
    </location>
</feature>
<gene>
    <name evidence="2" type="ORF">RHGRI_002980</name>
</gene>
<sequence length="194" mass="21989">MSLHSKQMQQRENRNNNNPQPLGICQRLLNFIMNILTAQGLPRVTNPPASQSIPVPVEGSSAFREERDNHPENSNSEIRVDFRHTKGLEHHAAKNDNAIVNGKKGGFRPVEIGIVRPTRNAEIDSRGQQGMRKEKNNNKDKSTVAEAGEAKDTQMMPPFDFLEIDINGRADEFIRQKRRDFLTRNPTLDLPKSN</sequence>
<feature type="region of interest" description="Disordered" evidence="1">
    <location>
        <begin position="119"/>
        <end position="150"/>
    </location>
</feature>
<evidence type="ECO:0000313" key="2">
    <source>
        <dbReference type="EMBL" id="KAG5567618.1"/>
    </source>
</evidence>
<keyword evidence="3" id="KW-1185">Reference proteome</keyword>
<dbReference type="Proteomes" id="UP000823749">
    <property type="component" value="Chromosome 1"/>
</dbReference>
<evidence type="ECO:0000313" key="3">
    <source>
        <dbReference type="Proteomes" id="UP000823749"/>
    </source>
</evidence>
<evidence type="ECO:0000256" key="1">
    <source>
        <dbReference type="SAM" id="MobiDB-lite"/>
    </source>
</evidence>
<comment type="caution">
    <text evidence="2">The sequence shown here is derived from an EMBL/GenBank/DDBJ whole genome shotgun (WGS) entry which is preliminary data.</text>
</comment>
<accession>A0AAV6LT99</accession>
<proteinExistence type="predicted"/>
<feature type="region of interest" description="Disordered" evidence="1">
    <location>
        <begin position="45"/>
        <end position="75"/>
    </location>
</feature>
<organism evidence="2 3">
    <name type="scientific">Rhododendron griersonianum</name>
    <dbReference type="NCBI Taxonomy" id="479676"/>
    <lineage>
        <taxon>Eukaryota</taxon>
        <taxon>Viridiplantae</taxon>
        <taxon>Streptophyta</taxon>
        <taxon>Embryophyta</taxon>
        <taxon>Tracheophyta</taxon>
        <taxon>Spermatophyta</taxon>
        <taxon>Magnoliopsida</taxon>
        <taxon>eudicotyledons</taxon>
        <taxon>Gunneridae</taxon>
        <taxon>Pentapetalae</taxon>
        <taxon>asterids</taxon>
        <taxon>Ericales</taxon>
        <taxon>Ericaceae</taxon>
        <taxon>Ericoideae</taxon>
        <taxon>Rhodoreae</taxon>
        <taxon>Rhododendron</taxon>
    </lineage>
</organism>
<dbReference type="EMBL" id="JACTNZ010000001">
    <property type="protein sequence ID" value="KAG5567618.1"/>
    <property type="molecule type" value="Genomic_DNA"/>
</dbReference>
<protein>
    <submittedName>
        <fullName evidence="2">Uncharacterized protein</fullName>
    </submittedName>
</protein>